<keyword evidence="2" id="KW-1185">Reference proteome</keyword>
<dbReference type="InterPro" id="IPR038292">
    <property type="entry name" value="YmfJ/YflH_sf"/>
</dbReference>
<gene>
    <name evidence="1" type="ORF">QYB95_14245</name>
</gene>
<dbReference type="Gene3D" id="1.10.760.20">
    <property type="entry name" value="Protein of unknown function DUF3243"/>
    <property type="match status" value="1"/>
</dbReference>
<organism evidence="1 2">
    <name type="scientific">Ureibacillus aquaedulcis</name>
    <dbReference type="NCBI Taxonomy" id="3058421"/>
    <lineage>
        <taxon>Bacteria</taxon>
        <taxon>Bacillati</taxon>
        <taxon>Bacillota</taxon>
        <taxon>Bacilli</taxon>
        <taxon>Bacillales</taxon>
        <taxon>Caryophanaceae</taxon>
        <taxon>Ureibacillus</taxon>
    </lineage>
</organism>
<dbReference type="RefSeq" id="WP_301139019.1">
    <property type="nucleotide sequence ID" value="NZ_JAUHTQ010000012.1"/>
</dbReference>
<evidence type="ECO:0000313" key="2">
    <source>
        <dbReference type="Proteomes" id="UP001172743"/>
    </source>
</evidence>
<dbReference type="Proteomes" id="UP001172743">
    <property type="component" value="Unassembled WGS sequence"/>
</dbReference>
<dbReference type="Pfam" id="PF11588">
    <property type="entry name" value="DUF3243"/>
    <property type="match status" value="1"/>
</dbReference>
<accession>A0ABT8GUY6</accession>
<dbReference type="InterPro" id="IPR021637">
    <property type="entry name" value="DUF3243"/>
</dbReference>
<name>A0ABT8GUY6_9BACL</name>
<sequence length="102" mass="11682">MAEDMNKVENQLKDLSQEEKDQILESFTTFKNYLSEQVSKGEKLGLSEEMLAKAAEKVADYLAKSEEPRNSEEKVLQELWKAAEGEEKHAIAHALLRMVQKQ</sequence>
<protein>
    <submittedName>
        <fullName evidence="1">DUF3243 domain-containing protein</fullName>
    </submittedName>
</protein>
<reference evidence="1" key="1">
    <citation type="submission" date="2023-07" db="EMBL/GenBank/DDBJ databases">
        <title>Ureibacillus sp. isolated from freshwater well.</title>
        <authorList>
            <person name="Kirdat K."/>
            <person name="Bhatt A."/>
            <person name="Teware R."/>
            <person name="Bhavsar Y."/>
            <person name="Yadav A."/>
        </authorList>
    </citation>
    <scope>NUCLEOTIDE SEQUENCE</scope>
    <source>
        <strain evidence="1">BA0131</strain>
    </source>
</reference>
<dbReference type="EMBL" id="JAUHTQ010000012">
    <property type="protein sequence ID" value="MDN4494711.1"/>
    <property type="molecule type" value="Genomic_DNA"/>
</dbReference>
<proteinExistence type="predicted"/>
<evidence type="ECO:0000313" key="1">
    <source>
        <dbReference type="EMBL" id="MDN4494711.1"/>
    </source>
</evidence>
<comment type="caution">
    <text evidence="1">The sequence shown here is derived from an EMBL/GenBank/DDBJ whole genome shotgun (WGS) entry which is preliminary data.</text>
</comment>